<dbReference type="Gene3D" id="3.10.10.10">
    <property type="entry name" value="HIV Type 1 Reverse Transcriptase, subunit A, domain 1"/>
    <property type="match status" value="1"/>
</dbReference>
<dbReference type="EMBL" id="GEZM01087164">
    <property type="protein sequence ID" value="JAV58878.1"/>
    <property type="molecule type" value="Transcribed_RNA"/>
</dbReference>
<dbReference type="GO" id="GO:0071897">
    <property type="term" value="P:DNA biosynthetic process"/>
    <property type="evidence" value="ECO:0007669"/>
    <property type="project" value="UniProtKB-ARBA"/>
</dbReference>
<evidence type="ECO:0000256" key="1">
    <source>
        <dbReference type="SAM" id="MobiDB-lite"/>
    </source>
</evidence>
<evidence type="ECO:0000313" key="2">
    <source>
        <dbReference type="EMBL" id="JAV58881.1"/>
    </source>
</evidence>
<dbReference type="SUPFAM" id="SSF56672">
    <property type="entry name" value="DNA/RNA polymerases"/>
    <property type="match status" value="1"/>
</dbReference>
<reference evidence="2" key="1">
    <citation type="journal article" date="2016" name="Sci. Rep.">
        <title>Molecular characterization of firefly nuptial gifts: a multi-omics approach sheds light on postcopulatory sexual selection.</title>
        <authorList>
            <person name="Al-Wathiqui N."/>
            <person name="Fallon T.R."/>
            <person name="South A."/>
            <person name="Weng J.K."/>
            <person name="Lewis S.M."/>
        </authorList>
    </citation>
    <scope>NUCLEOTIDE SEQUENCE</scope>
</reference>
<feature type="region of interest" description="Disordered" evidence="1">
    <location>
        <begin position="1"/>
        <end position="20"/>
    </location>
</feature>
<sequence length="121" mass="13233">MSPIAIPLDQPASPSQKGWSWRACGDYRQRNASTIPDRYPLPHMQDVPQISQMPVEPADIGKTAITAPFGLFGLRATPSDDSGYAPAALVYGNSKVFVHPELVVRKEEVTATFLRIKAPTK</sequence>
<organism evidence="2">
    <name type="scientific">Photinus pyralis</name>
    <name type="common">Common eastern firefly</name>
    <name type="synonym">Lampyris pyralis</name>
    <dbReference type="NCBI Taxonomy" id="7054"/>
    <lineage>
        <taxon>Eukaryota</taxon>
        <taxon>Metazoa</taxon>
        <taxon>Ecdysozoa</taxon>
        <taxon>Arthropoda</taxon>
        <taxon>Hexapoda</taxon>
        <taxon>Insecta</taxon>
        <taxon>Pterygota</taxon>
        <taxon>Neoptera</taxon>
        <taxon>Endopterygota</taxon>
        <taxon>Coleoptera</taxon>
        <taxon>Polyphaga</taxon>
        <taxon>Elateriformia</taxon>
        <taxon>Elateroidea</taxon>
        <taxon>Lampyridae</taxon>
        <taxon>Lampyrinae</taxon>
        <taxon>Photinus</taxon>
    </lineage>
</organism>
<protein>
    <submittedName>
        <fullName evidence="2">Uncharacterized protein</fullName>
    </submittedName>
</protein>
<proteinExistence type="predicted"/>
<accession>A0A1Y1KEW9</accession>
<name>A0A1Y1KEW9_PHOPY</name>
<dbReference type="AlphaFoldDB" id="A0A1Y1KEW9"/>
<dbReference type="InterPro" id="IPR043502">
    <property type="entry name" value="DNA/RNA_pol_sf"/>
</dbReference>
<dbReference type="EMBL" id="GEZM01087163">
    <property type="protein sequence ID" value="JAV58881.1"/>
    <property type="molecule type" value="Transcribed_RNA"/>
</dbReference>